<evidence type="ECO:0000259" key="2">
    <source>
        <dbReference type="Pfam" id="PF02230"/>
    </source>
</evidence>
<protein>
    <submittedName>
        <fullName evidence="4">Phospholipase</fullName>
    </submittedName>
</protein>
<dbReference type="PANTHER" id="PTHR38695">
    <property type="entry name" value="AMINO ACID PERMEASE_ SLC12A DOMAIN-CONTAINING PROTEIN"/>
    <property type="match status" value="1"/>
</dbReference>
<accession>A0A0U3QSG9</accession>
<dbReference type="GO" id="GO:0016787">
    <property type="term" value="F:hydrolase activity"/>
    <property type="evidence" value="ECO:0007669"/>
    <property type="project" value="InterPro"/>
</dbReference>
<feature type="domain" description="Luciferase" evidence="3">
    <location>
        <begin position="307"/>
        <end position="373"/>
    </location>
</feature>
<reference evidence="4 5" key="1">
    <citation type="submission" date="2015-12" db="EMBL/GenBank/DDBJ databases">
        <authorList>
            <person name="Shamseldin A."/>
            <person name="Moawad H."/>
            <person name="Abd El-Rahim W.M."/>
            <person name="Sadowsky M.J."/>
        </authorList>
    </citation>
    <scope>NUCLEOTIDE SEQUENCE [LARGE SCALE GENOMIC DNA]</scope>
    <source>
        <strain evidence="4 5">Ar51</strain>
    </source>
</reference>
<organism evidence="4">
    <name type="scientific">Pseudarthrobacter sulfonivorans</name>
    <dbReference type="NCBI Taxonomy" id="121292"/>
    <lineage>
        <taxon>Bacteria</taxon>
        <taxon>Bacillati</taxon>
        <taxon>Actinomycetota</taxon>
        <taxon>Actinomycetes</taxon>
        <taxon>Micrococcales</taxon>
        <taxon>Micrococcaceae</taxon>
        <taxon>Pseudarthrobacter</taxon>
    </lineage>
</organism>
<dbReference type="InterPro" id="IPR040841">
    <property type="entry name" value="Luciferase_dom"/>
</dbReference>
<evidence type="ECO:0000259" key="3">
    <source>
        <dbReference type="Pfam" id="PF17648"/>
    </source>
</evidence>
<dbReference type="AlphaFoldDB" id="A0A0U3QSG9"/>
<dbReference type="STRING" id="121292.AU252_00455"/>
<dbReference type="SUPFAM" id="SSF53474">
    <property type="entry name" value="alpha/beta-Hydrolases"/>
    <property type="match status" value="1"/>
</dbReference>
<dbReference type="Pfam" id="PF17648">
    <property type="entry name" value="Luciferase"/>
    <property type="match status" value="1"/>
</dbReference>
<gene>
    <name evidence="4" type="ORF">AU252_00455</name>
</gene>
<feature type="compositionally biased region" description="Polar residues" evidence="1">
    <location>
        <begin position="245"/>
        <end position="255"/>
    </location>
</feature>
<dbReference type="PANTHER" id="PTHR38695:SF1">
    <property type="entry name" value="AMINO ACID PERMEASE_ SLC12A DOMAIN-CONTAINING PROTEIN"/>
    <property type="match status" value="1"/>
</dbReference>
<dbReference type="InterPro" id="IPR029058">
    <property type="entry name" value="AB_hydrolase_fold"/>
</dbReference>
<dbReference type="Pfam" id="PF02230">
    <property type="entry name" value="Abhydrolase_2"/>
    <property type="match status" value="1"/>
</dbReference>
<dbReference type="Gene3D" id="3.40.50.1820">
    <property type="entry name" value="alpha/beta hydrolase"/>
    <property type="match status" value="1"/>
</dbReference>
<evidence type="ECO:0000313" key="5">
    <source>
        <dbReference type="Proteomes" id="UP000065151"/>
    </source>
</evidence>
<dbReference type="InterPro" id="IPR003140">
    <property type="entry name" value="PLipase/COase/thioEstase"/>
</dbReference>
<evidence type="ECO:0000256" key="1">
    <source>
        <dbReference type="SAM" id="MobiDB-lite"/>
    </source>
</evidence>
<sequence length="389" mass="40793">MNDDFGKPTVVWHSPDAPDRPLVVLLHGRGADETGIIGLAGHLPPGPSYAAVRAPIPAGGGYAWFANRGIGRPVAESLTQTMAWFREWLDDVAPAGRQVILVGFSGGAAFAGGLLLADPQRFAGAAILYGTLPFDAGVPTSPARLAGVPVFIAQGDTDTVIPRELLDRTWTYLLGDSGAPAYARRDPGGHGLTNTTIAELGGWIAERLNFLATRSILPAGHGTWSTLPDGKLPSRQGTRPEVSWSIPQEQRSDNSPLHIREQLHSSITALPGVTARQSAISVPGASGFMVERGPGAPLDAFLVPQVGEFAHLHPDYDGSLHLALPLALSRDAIAKGWAVAHPLAGIRLARGMVMIYGPRNATELDTVTGIVQTSHAYATAVLPASDGSA</sequence>
<dbReference type="KEGG" id="psul:AU252_00455"/>
<evidence type="ECO:0000313" key="4">
    <source>
        <dbReference type="EMBL" id="ALV39820.1"/>
    </source>
</evidence>
<dbReference type="Proteomes" id="UP000065151">
    <property type="component" value="Chromosome"/>
</dbReference>
<name>A0A0U3QSG9_9MICC</name>
<dbReference type="EMBL" id="CP013747">
    <property type="protein sequence ID" value="ALV39820.1"/>
    <property type="molecule type" value="Genomic_DNA"/>
</dbReference>
<feature type="region of interest" description="Disordered" evidence="1">
    <location>
        <begin position="223"/>
        <end position="255"/>
    </location>
</feature>
<proteinExistence type="predicted"/>
<dbReference type="InterPro" id="IPR048273">
    <property type="entry name" value="Luciferase"/>
</dbReference>
<dbReference type="RefSeq" id="WP_058929037.1">
    <property type="nucleotide sequence ID" value="NZ_CP013747.1"/>
</dbReference>
<feature type="domain" description="Phospholipase/carboxylesterase/thioesterase" evidence="2">
    <location>
        <begin position="13"/>
        <end position="173"/>
    </location>
</feature>